<reference evidence="1 2" key="1">
    <citation type="journal article" date="2016" name="Genome Biol. Evol.">
        <title>Gene Family Evolution Reflects Adaptation to Soil Environmental Stressors in the Genome of the Collembolan Orchesella cincta.</title>
        <authorList>
            <person name="Faddeeva-Vakhrusheva A."/>
            <person name="Derks M.F."/>
            <person name="Anvar S.Y."/>
            <person name="Agamennone V."/>
            <person name="Suring W."/>
            <person name="Smit S."/>
            <person name="van Straalen N.M."/>
            <person name="Roelofs D."/>
        </authorList>
    </citation>
    <scope>NUCLEOTIDE SEQUENCE [LARGE SCALE GENOMIC DNA]</scope>
    <source>
        <tissue evidence="1">Mixed pool</tissue>
    </source>
</reference>
<accession>A0A1D2MBC9</accession>
<keyword evidence="2" id="KW-1185">Reference proteome</keyword>
<evidence type="ECO:0000313" key="2">
    <source>
        <dbReference type="Proteomes" id="UP000094527"/>
    </source>
</evidence>
<protein>
    <submittedName>
        <fullName evidence="1">Uncharacterized protein</fullName>
    </submittedName>
</protein>
<sequence>ESIHNQREKTLKLYRIIVTKSNSYKHLITALESGHQWAAVQLLQRLKEDSCPSITAPLNSRRPCSGNSHTNEVFQENVTETHGDGSRSPPFPVSLPVLLPEPSTQIAKGIAAVDRNAVIKTHPEERVLSEPVKSFLEEEPLLPKVVINSSEGGIKLTLKEKKLNV</sequence>
<dbReference type="AlphaFoldDB" id="A0A1D2MBC9"/>
<gene>
    <name evidence="1" type="ORF">Ocin01_16375</name>
</gene>
<comment type="caution">
    <text evidence="1">The sequence shown here is derived from an EMBL/GenBank/DDBJ whole genome shotgun (WGS) entry which is preliminary data.</text>
</comment>
<proteinExistence type="predicted"/>
<name>A0A1D2MBC9_ORCCI</name>
<feature type="non-terminal residue" evidence="1">
    <location>
        <position position="1"/>
    </location>
</feature>
<organism evidence="1 2">
    <name type="scientific">Orchesella cincta</name>
    <name type="common">Springtail</name>
    <name type="synonym">Podura cincta</name>
    <dbReference type="NCBI Taxonomy" id="48709"/>
    <lineage>
        <taxon>Eukaryota</taxon>
        <taxon>Metazoa</taxon>
        <taxon>Ecdysozoa</taxon>
        <taxon>Arthropoda</taxon>
        <taxon>Hexapoda</taxon>
        <taxon>Collembola</taxon>
        <taxon>Entomobryomorpha</taxon>
        <taxon>Entomobryoidea</taxon>
        <taxon>Orchesellidae</taxon>
        <taxon>Orchesellinae</taxon>
        <taxon>Orchesella</taxon>
    </lineage>
</organism>
<dbReference type="EMBL" id="LJIJ01002046">
    <property type="protein sequence ID" value="ODM90307.1"/>
    <property type="molecule type" value="Genomic_DNA"/>
</dbReference>
<evidence type="ECO:0000313" key="1">
    <source>
        <dbReference type="EMBL" id="ODM90307.1"/>
    </source>
</evidence>
<dbReference type="Proteomes" id="UP000094527">
    <property type="component" value="Unassembled WGS sequence"/>
</dbReference>